<sequence length="84" mass="9672">MKNTKEIKTILAVLYYLNQTGNKDQMITNVLEYAFNRIFSSNANLLLFACAGYTQEQAIPAIMQILEKETQYTQFIKLKEGKSE</sequence>
<proteinExistence type="predicted"/>
<reference evidence="1" key="2">
    <citation type="journal article" date="2021" name="PeerJ">
        <title>Extensive microbial diversity within the chicken gut microbiome revealed by metagenomics and culture.</title>
        <authorList>
            <person name="Gilroy R."/>
            <person name="Ravi A."/>
            <person name="Getino M."/>
            <person name="Pursley I."/>
            <person name="Horton D.L."/>
            <person name="Alikhan N.F."/>
            <person name="Baker D."/>
            <person name="Gharbi K."/>
            <person name="Hall N."/>
            <person name="Watson M."/>
            <person name="Adriaenssens E.M."/>
            <person name="Foster-Nyarko E."/>
            <person name="Jarju S."/>
            <person name="Secka A."/>
            <person name="Antonio M."/>
            <person name="Oren A."/>
            <person name="Chaudhuri R.R."/>
            <person name="La Ragione R."/>
            <person name="Hildebrand F."/>
            <person name="Pallen M.J."/>
        </authorList>
    </citation>
    <scope>NUCLEOTIDE SEQUENCE</scope>
    <source>
        <strain evidence="1">6276</strain>
    </source>
</reference>
<dbReference type="EMBL" id="DVIU01000017">
    <property type="protein sequence ID" value="HIS35147.1"/>
    <property type="molecule type" value="Genomic_DNA"/>
</dbReference>
<protein>
    <submittedName>
        <fullName evidence="1">Uncharacterized protein</fullName>
    </submittedName>
</protein>
<gene>
    <name evidence="1" type="ORF">IAC10_00750</name>
</gene>
<dbReference type="Proteomes" id="UP000823928">
    <property type="component" value="Unassembled WGS sequence"/>
</dbReference>
<evidence type="ECO:0000313" key="1">
    <source>
        <dbReference type="EMBL" id="HIS35147.1"/>
    </source>
</evidence>
<dbReference type="AlphaFoldDB" id="A0A9D1JLN1"/>
<name>A0A9D1JLN1_9BACT</name>
<organism evidence="1 2">
    <name type="scientific">Candidatus Scatousia excrementigallinarum</name>
    <dbReference type="NCBI Taxonomy" id="2840935"/>
    <lineage>
        <taxon>Bacteria</taxon>
        <taxon>Candidatus Scatousia</taxon>
    </lineage>
</organism>
<comment type="caution">
    <text evidence="1">The sequence shown here is derived from an EMBL/GenBank/DDBJ whole genome shotgun (WGS) entry which is preliminary data.</text>
</comment>
<accession>A0A9D1JLN1</accession>
<evidence type="ECO:0000313" key="2">
    <source>
        <dbReference type="Proteomes" id="UP000823928"/>
    </source>
</evidence>
<reference evidence="1" key="1">
    <citation type="submission" date="2020-10" db="EMBL/GenBank/DDBJ databases">
        <authorList>
            <person name="Gilroy R."/>
        </authorList>
    </citation>
    <scope>NUCLEOTIDE SEQUENCE</scope>
    <source>
        <strain evidence="1">6276</strain>
    </source>
</reference>